<dbReference type="InterPro" id="IPR007374">
    <property type="entry name" value="ASCH_domain"/>
</dbReference>
<reference evidence="2 3" key="1">
    <citation type="submission" date="2020-02" db="EMBL/GenBank/DDBJ databases">
        <authorList>
            <person name="Zheng R.K."/>
            <person name="Sun C.M."/>
        </authorList>
    </citation>
    <scope>NUCLEOTIDE SEQUENCE [LARGE SCALE GENOMIC DNA]</scope>
    <source>
        <strain evidence="3">rifampicinis</strain>
    </source>
</reference>
<dbReference type="RefSeq" id="WP_195172752.1">
    <property type="nucleotide sequence ID" value="NZ_CP062983.1"/>
</dbReference>
<name>A0A7S8IGI6_9CHLR</name>
<sequence length="156" mass="17800">MLSNEVKAFWQGYLATLPADHSHQQAVYTSWAFGDNKRLQDELLALVLKGQKTATAEAVWVFEAEGEGIPQPGDLSVVLDGDARPACILETVSIQILPFKEVSAAFAYDEGEDDRTLASWRREHEKYWRRTLPSIGHNFDDEMPVVCERFRVIYRR</sequence>
<dbReference type="Proteomes" id="UP000594468">
    <property type="component" value="Chromosome"/>
</dbReference>
<dbReference type="PANTHER" id="PTHR39203">
    <property type="entry name" value="CYTOPLASMIC PROTEIN-RELATED"/>
    <property type="match status" value="1"/>
</dbReference>
<evidence type="ECO:0000313" key="3">
    <source>
        <dbReference type="Proteomes" id="UP000594468"/>
    </source>
</evidence>
<feature type="domain" description="ASCH" evidence="1">
    <location>
        <begin position="31"/>
        <end position="154"/>
    </location>
</feature>
<proteinExistence type="predicted"/>
<dbReference type="SUPFAM" id="SSF88697">
    <property type="entry name" value="PUA domain-like"/>
    <property type="match status" value="1"/>
</dbReference>
<dbReference type="PIRSF" id="PIRSF021320">
    <property type="entry name" value="DUF984"/>
    <property type="match status" value="1"/>
</dbReference>
<gene>
    <name evidence="2" type="ORF">G4Y79_10020</name>
</gene>
<dbReference type="AlphaFoldDB" id="A0A7S8IGI6"/>
<dbReference type="InterPro" id="IPR015947">
    <property type="entry name" value="PUA-like_sf"/>
</dbReference>
<evidence type="ECO:0000259" key="1">
    <source>
        <dbReference type="SMART" id="SM01022"/>
    </source>
</evidence>
<dbReference type="CDD" id="cd06553">
    <property type="entry name" value="ASCH_Ef3133_like"/>
    <property type="match status" value="1"/>
</dbReference>
<dbReference type="Gene3D" id="3.10.400.10">
    <property type="entry name" value="Sulfate adenylyltransferase"/>
    <property type="match status" value="1"/>
</dbReference>
<accession>A0A7S8IGI6</accession>
<dbReference type="InterPro" id="IPR009326">
    <property type="entry name" value="DUF984"/>
</dbReference>
<evidence type="ECO:0000313" key="2">
    <source>
        <dbReference type="EMBL" id="QPC84689.1"/>
    </source>
</evidence>
<protein>
    <submittedName>
        <fullName evidence="2">ASCH domain-containing protein</fullName>
    </submittedName>
</protein>
<dbReference type="Pfam" id="PF04266">
    <property type="entry name" value="ASCH"/>
    <property type="match status" value="1"/>
</dbReference>
<dbReference type="EMBL" id="CP062983">
    <property type="protein sequence ID" value="QPC84689.1"/>
    <property type="molecule type" value="Genomic_DNA"/>
</dbReference>
<organism evidence="2 3">
    <name type="scientific">Phototrophicus methaneseepsis</name>
    <dbReference type="NCBI Taxonomy" id="2710758"/>
    <lineage>
        <taxon>Bacteria</taxon>
        <taxon>Bacillati</taxon>
        <taxon>Chloroflexota</taxon>
        <taxon>Candidatus Thermofontia</taxon>
        <taxon>Phototrophicales</taxon>
        <taxon>Phototrophicaceae</taxon>
        <taxon>Phototrophicus</taxon>
    </lineage>
</organism>
<dbReference type="SMART" id="SM01022">
    <property type="entry name" value="ASCH"/>
    <property type="match status" value="1"/>
</dbReference>
<dbReference type="KEGG" id="pmet:G4Y79_10020"/>
<keyword evidence="3" id="KW-1185">Reference proteome</keyword>
<dbReference type="PANTHER" id="PTHR39203:SF1">
    <property type="entry name" value="CYTOPLASMIC PROTEIN"/>
    <property type="match status" value="1"/>
</dbReference>